<name>A0A6A4GTM4_9AGAR</name>
<reference evidence="1" key="1">
    <citation type="journal article" date="2019" name="Environ. Microbiol.">
        <title>Fungal ecological strategies reflected in gene transcription - a case study of two litter decomposers.</title>
        <authorList>
            <person name="Barbi F."/>
            <person name="Kohler A."/>
            <person name="Barry K."/>
            <person name="Baskaran P."/>
            <person name="Daum C."/>
            <person name="Fauchery L."/>
            <person name="Ihrmark K."/>
            <person name="Kuo A."/>
            <person name="LaButti K."/>
            <person name="Lipzen A."/>
            <person name="Morin E."/>
            <person name="Grigoriev I.V."/>
            <person name="Henrissat B."/>
            <person name="Lindahl B."/>
            <person name="Martin F."/>
        </authorList>
    </citation>
    <scope>NUCLEOTIDE SEQUENCE</scope>
    <source>
        <strain evidence="1">JB14</strain>
    </source>
</reference>
<sequence length="51" mass="5802">ELLQWWKTLNPPWCQTGPTGEFLQSGEDDWGFLNASGCNGLLSVLACMNWW</sequence>
<dbReference type="AlphaFoldDB" id="A0A6A4GTM4"/>
<feature type="non-terminal residue" evidence="1">
    <location>
        <position position="1"/>
    </location>
</feature>
<evidence type="ECO:0000313" key="1">
    <source>
        <dbReference type="EMBL" id="KAE9389152.1"/>
    </source>
</evidence>
<evidence type="ECO:0000313" key="2">
    <source>
        <dbReference type="Proteomes" id="UP000799118"/>
    </source>
</evidence>
<proteinExistence type="predicted"/>
<gene>
    <name evidence="1" type="ORF">BT96DRAFT_779507</name>
</gene>
<keyword evidence="2" id="KW-1185">Reference proteome</keyword>
<dbReference type="OrthoDB" id="2803783at2759"/>
<dbReference type="EMBL" id="ML769710">
    <property type="protein sequence ID" value="KAE9389152.1"/>
    <property type="molecule type" value="Genomic_DNA"/>
</dbReference>
<dbReference type="Proteomes" id="UP000799118">
    <property type="component" value="Unassembled WGS sequence"/>
</dbReference>
<protein>
    <submittedName>
        <fullName evidence="1">Uncharacterized protein</fullName>
    </submittedName>
</protein>
<accession>A0A6A4GTM4</accession>
<organism evidence="1 2">
    <name type="scientific">Gymnopus androsaceus JB14</name>
    <dbReference type="NCBI Taxonomy" id="1447944"/>
    <lineage>
        <taxon>Eukaryota</taxon>
        <taxon>Fungi</taxon>
        <taxon>Dikarya</taxon>
        <taxon>Basidiomycota</taxon>
        <taxon>Agaricomycotina</taxon>
        <taxon>Agaricomycetes</taxon>
        <taxon>Agaricomycetidae</taxon>
        <taxon>Agaricales</taxon>
        <taxon>Marasmiineae</taxon>
        <taxon>Omphalotaceae</taxon>
        <taxon>Gymnopus</taxon>
    </lineage>
</organism>
<feature type="non-terminal residue" evidence="1">
    <location>
        <position position="51"/>
    </location>
</feature>